<feature type="transmembrane region" description="Helical" evidence="8">
    <location>
        <begin position="58"/>
        <end position="82"/>
    </location>
</feature>
<evidence type="ECO:0000313" key="10">
    <source>
        <dbReference type="Proteomes" id="UP000078237"/>
    </source>
</evidence>
<feature type="transmembrane region" description="Helical" evidence="8">
    <location>
        <begin position="130"/>
        <end position="154"/>
    </location>
</feature>
<dbReference type="GO" id="GO:0005886">
    <property type="term" value="C:plasma membrane"/>
    <property type="evidence" value="ECO:0007669"/>
    <property type="project" value="UniProtKB-SubCell"/>
</dbReference>
<sequence>MGLPHPRASCMEAKFNEKFVKKTGWIDEQVFQELFSISQSLSGPASTKMLYCINLIRGGFMAAIVSFLMWSLPGAIGMYALSVGVANINDRLPVPVYALLSGLNAAIVGVIALAAVELSQKAITDKLTRIVVFLSGAAGMLYNALWYFPVLMLISGVTTLVFDYRWVHHPFGAIINSIRHLRTSPRHTPNAQHQTHTHSSHQPDNLESNLPQAQHKPIARSDLPTTEAESGTTDDNTPSTAESEPRIIPTEYRLTLSWKTGASIIALFFLSFIAAMFVRSVAFPAPPGPPLLYRLFANMYLAGTIIFGGGPVVIPLLREYVVAEGWVSPRDFLTGWR</sequence>
<evidence type="ECO:0000256" key="3">
    <source>
        <dbReference type="ARBA" id="ARBA00022475"/>
    </source>
</evidence>
<protein>
    <submittedName>
        <fullName evidence="9">Transporter YwrB</fullName>
    </submittedName>
</protein>
<keyword evidence="4 8" id="KW-0812">Transmembrane</keyword>
<dbReference type="STRING" id="100816.A0A175VXG2"/>
<evidence type="ECO:0000313" key="9">
    <source>
        <dbReference type="EMBL" id="KXX76227.1"/>
    </source>
</evidence>
<reference evidence="9 10" key="1">
    <citation type="journal article" date="2016" name="Genome Announc.">
        <title>Genome Sequence of Madurella mycetomatis mm55, Isolated from a Human Mycetoma Case in Sudan.</title>
        <authorList>
            <person name="Smit S."/>
            <person name="Derks M.F."/>
            <person name="Bervoets S."/>
            <person name="Fahal A."/>
            <person name="van Leeuwen W."/>
            <person name="van Belkum A."/>
            <person name="van de Sande W.W."/>
        </authorList>
    </citation>
    <scope>NUCLEOTIDE SEQUENCE [LARGE SCALE GENOMIC DNA]</scope>
    <source>
        <strain evidence="10">mm55</strain>
    </source>
</reference>
<dbReference type="PANTHER" id="PTHR33567">
    <property type="entry name" value="CHROMATE ION TRANSPORTER (EUROFUNG)"/>
    <property type="match status" value="1"/>
</dbReference>
<dbReference type="OrthoDB" id="2160638at2759"/>
<dbReference type="Pfam" id="PF02417">
    <property type="entry name" value="Chromate_transp"/>
    <property type="match status" value="2"/>
</dbReference>
<feature type="transmembrane region" description="Helical" evidence="8">
    <location>
        <begin position="262"/>
        <end position="283"/>
    </location>
</feature>
<organism evidence="9 10">
    <name type="scientific">Madurella mycetomatis</name>
    <dbReference type="NCBI Taxonomy" id="100816"/>
    <lineage>
        <taxon>Eukaryota</taxon>
        <taxon>Fungi</taxon>
        <taxon>Dikarya</taxon>
        <taxon>Ascomycota</taxon>
        <taxon>Pezizomycotina</taxon>
        <taxon>Sordariomycetes</taxon>
        <taxon>Sordariomycetidae</taxon>
        <taxon>Sordariales</taxon>
        <taxon>Sordariales incertae sedis</taxon>
        <taxon>Madurella</taxon>
    </lineage>
</organism>
<accession>A0A175VXG2</accession>
<evidence type="ECO:0000256" key="8">
    <source>
        <dbReference type="SAM" id="Phobius"/>
    </source>
</evidence>
<evidence type="ECO:0000256" key="6">
    <source>
        <dbReference type="ARBA" id="ARBA00023136"/>
    </source>
</evidence>
<keyword evidence="6 8" id="KW-0472">Membrane</keyword>
<dbReference type="AlphaFoldDB" id="A0A175VXG2"/>
<feature type="compositionally biased region" description="Polar residues" evidence="7">
    <location>
        <begin position="223"/>
        <end position="242"/>
    </location>
</feature>
<feature type="region of interest" description="Disordered" evidence="7">
    <location>
        <begin position="221"/>
        <end position="244"/>
    </location>
</feature>
<evidence type="ECO:0000256" key="2">
    <source>
        <dbReference type="ARBA" id="ARBA00005262"/>
    </source>
</evidence>
<dbReference type="EMBL" id="LCTW02000221">
    <property type="protein sequence ID" value="KXX76227.1"/>
    <property type="molecule type" value="Genomic_DNA"/>
</dbReference>
<dbReference type="GO" id="GO:0015109">
    <property type="term" value="F:chromate transmembrane transporter activity"/>
    <property type="evidence" value="ECO:0007669"/>
    <property type="project" value="InterPro"/>
</dbReference>
<keyword evidence="5 8" id="KW-1133">Transmembrane helix</keyword>
<evidence type="ECO:0000256" key="4">
    <source>
        <dbReference type="ARBA" id="ARBA00022692"/>
    </source>
</evidence>
<keyword evidence="3" id="KW-1003">Cell membrane</keyword>
<dbReference type="VEuPathDB" id="FungiDB:MMYC01_207270"/>
<comment type="similarity">
    <text evidence="2">Belongs to the chromate ion transporter (CHR) (TC 2.A.51) family.</text>
</comment>
<feature type="region of interest" description="Disordered" evidence="7">
    <location>
        <begin position="184"/>
        <end position="209"/>
    </location>
</feature>
<evidence type="ECO:0000256" key="7">
    <source>
        <dbReference type="SAM" id="MobiDB-lite"/>
    </source>
</evidence>
<name>A0A175VXG2_9PEZI</name>
<dbReference type="InterPro" id="IPR003370">
    <property type="entry name" value="Chromate_transpt"/>
</dbReference>
<comment type="caution">
    <text evidence="9">The sequence shown here is derived from an EMBL/GenBank/DDBJ whole genome shotgun (WGS) entry which is preliminary data.</text>
</comment>
<evidence type="ECO:0000256" key="1">
    <source>
        <dbReference type="ARBA" id="ARBA00004651"/>
    </source>
</evidence>
<proteinExistence type="inferred from homology"/>
<keyword evidence="10" id="KW-1185">Reference proteome</keyword>
<dbReference type="Proteomes" id="UP000078237">
    <property type="component" value="Unassembled WGS sequence"/>
</dbReference>
<dbReference type="PANTHER" id="PTHR33567:SF3">
    <property type="entry name" value="CHROMATE ION TRANSPORTER (EUROFUNG)"/>
    <property type="match status" value="1"/>
</dbReference>
<feature type="transmembrane region" description="Helical" evidence="8">
    <location>
        <begin position="94"/>
        <end position="118"/>
    </location>
</feature>
<feature type="transmembrane region" description="Helical" evidence="8">
    <location>
        <begin position="295"/>
        <end position="317"/>
    </location>
</feature>
<gene>
    <name evidence="9" type="ORF">MMYC01_207270</name>
</gene>
<comment type="subcellular location">
    <subcellularLocation>
        <location evidence="1">Cell membrane</location>
        <topology evidence="1">Multi-pass membrane protein</topology>
    </subcellularLocation>
</comment>
<evidence type="ECO:0000256" key="5">
    <source>
        <dbReference type="ARBA" id="ARBA00022989"/>
    </source>
</evidence>